<keyword evidence="5" id="KW-1185">Reference proteome</keyword>
<feature type="chain" id="PRO_5040986654" description="Kazal-like domain-containing protein" evidence="2">
    <location>
        <begin position="27"/>
        <end position="113"/>
    </location>
</feature>
<evidence type="ECO:0000313" key="4">
    <source>
        <dbReference type="EMBL" id="MCG2418328.1"/>
    </source>
</evidence>
<evidence type="ECO:0000259" key="3">
    <source>
        <dbReference type="PROSITE" id="PS51465"/>
    </source>
</evidence>
<dbReference type="Proteomes" id="UP001139461">
    <property type="component" value="Unassembled WGS sequence"/>
</dbReference>
<evidence type="ECO:0000313" key="5">
    <source>
        <dbReference type="Proteomes" id="UP001139461"/>
    </source>
</evidence>
<dbReference type="CDD" id="cd00104">
    <property type="entry name" value="KAZAL_FS"/>
    <property type="match status" value="1"/>
</dbReference>
<comment type="caution">
    <text evidence="4">The sequence shown here is derived from an EMBL/GenBank/DDBJ whole genome shotgun (WGS) entry which is preliminary data.</text>
</comment>
<feature type="signal peptide" evidence="2">
    <location>
        <begin position="1"/>
        <end position="26"/>
    </location>
</feature>
<dbReference type="Gene3D" id="3.30.60.30">
    <property type="match status" value="1"/>
</dbReference>
<organism evidence="4 5">
    <name type="scientific">Aequorivita vitellina</name>
    <dbReference type="NCBI Taxonomy" id="2874475"/>
    <lineage>
        <taxon>Bacteria</taxon>
        <taxon>Pseudomonadati</taxon>
        <taxon>Bacteroidota</taxon>
        <taxon>Flavobacteriia</taxon>
        <taxon>Flavobacteriales</taxon>
        <taxon>Flavobacteriaceae</taxon>
        <taxon>Aequorivita</taxon>
    </lineage>
</organism>
<evidence type="ECO:0000256" key="2">
    <source>
        <dbReference type="SAM" id="SignalP"/>
    </source>
</evidence>
<dbReference type="AlphaFoldDB" id="A0A9X1QT42"/>
<evidence type="ECO:0000256" key="1">
    <source>
        <dbReference type="SAM" id="MobiDB-lite"/>
    </source>
</evidence>
<dbReference type="RefSeq" id="WP_237602145.1">
    <property type="nucleotide sequence ID" value="NZ_JAIRBA010000006.1"/>
</dbReference>
<dbReference type="SUPFAM" id="SSF100895">
    <property type="entry name" value="Kazal-type serine protease inhibitors"/>
    <property type="match status" value="1"/>
</dbReference>
<feature type="region of interest" description="Disordered" evidence="1">
    <location>
        <begin position="35"/>
        <end position="55"/>
    </location>
</feature>
<dbReference type="SMART" id="SM00280">
    <property type="entry name" value="KAZAL"/>
    <property type="match status" value="1"/>
</dbReference>
<dbReference type="Pfam" id="PF07648">
    <property type="entry name" value="Kazal_2"/>
    <property type="match status" value="1"/>
</dbReference>
<dbReference type="InterPro" id="IPR036058">
    <property type="entry name" value="Kazal_dom_sf"/>
</dbReference>
<feature type="domain" description="Kazal-like" evidence="3">
    <location>
        <begin position="60"/>
        <end position="113"/>
    </location>
</feature>
<gene>
    <name evidence="4" type="ORF">K8089_04780</name>
</gene>
<sequence>MKRKQIIFICLVLCSTSIILSSYSGCNDKKQQTETVEVPQTPEPPIGYEQPKAPDSIPLKDLGKDCYEKNTKTYKIACPDLYDPVCGCNNKNYSNSCEAERAGIKKWTKGNCK</sequence>
<dbReference type="EMBL" id="JAIRBA010000006">
    <property type="protein sequence ID" value="MCG2418328.1"/>
    <property type="molecule type" value="Genomic_DNA"/>
</dbReference>
<proteinExistence type="predicted"/>
<dbReference type="PROSITE" id="PS51465">
    <property type="entry name" value="KAZAL_2"/>
    <property type="match status" value="1"/>
</dbReference>
<dbReference type="InterPro" id="IPR002350">
    <property type="entry name" value="Kazal_dom"/>
</dbReference>
<reference evidence="4" key="1">
    <citation type="submission" date="2021-09" db="EMBL/GenBank/DDBJ databases">
        <title>Genome of Aequorivita sp. strain F47161.</title>
        <authorList>
            <person name="Wang Y."/>
        </authorList>
    </citation>
    <scope>NUCLEOTIDE SEQUENCE</scope>
    <source>
        <strain evidence="4">F47161</strain>
    </source>
</reference>
<keyword evidence="2" id="KW-0732">Signal</keyword>
<protein>
    <recommendedName>
        <fullName evidence="3">Kazal-like domain-containing protein</fullName>
    </recommendedName>
</protein>
<accession>A0A9X1QT42</accession>
<name>A0A9X1QT42_9FLAO</name>